<dbReference type="PROSITE" id="PS00588">
    <property type="entry name" value="FLAGELLA_BB_ROD"/>
    <property type="match status" value="1"/>
</dbReference>
<keyword evidence="2" id="KW-0975">Bacterial flagellum</keyword>
<feature type="domain" description="Flagellar basal-body/hook protein C-terminal" evidence="4">
    <location>
        <begin position="227"/>
        <end position="269"/>
    </location>
</feature>
<evidence type="ECO:0000259" key="5">
    <source>
        <dbReference type="Pfam" id="PF22692"/>
    </source>
</evidence>
<sequence>MVKGLYTAWTAMINEQHRMDVATNNLANANTNGYKKEGSTQQTFDSQLALKIKDTSEPGSYPRRLGRIVPGVKTGEDYTDWSEGPMKSTGNTWDLAISGKGFFAIDYTSAHNNIAGHTQGQQTVMYTRDGSFTLTADGALVTHDGDFVLDTEGQHIEVDPTKKHAVNVKGQILEFTGDGAEETSEVVATIGLFDFEDYDALYKYGENLYEPTDVAVRIDNATGSINAGFLEQSNVSVVDEMVSIINIQRHYEAASTMIQTANETLKTATTDLGRL</sequence>
<evidence type="ECO:0000313" key="6">
    <source>
        <dbReference type="EMBL" id="SER39905.1"/>
    </source>
</evidence>
<name>A0A1H9NW59_BUTFI</name>
<dbReference type="RefSeq" id="WP_027216249.1">
    <property type="nucleotide sequence ID" value="NZ_FOGJ01000005.1"/>
</dbReference>
<dbReference type="OrthoDB" id="9800375at2"/>
<dbReference type="InterPro" id="IPR037925">
    <property type="entry name" value="FlgE/F/G-like"/>
</dbReference>
<evidence type="ECO:0000256" key="1">
    <source>
        <dbReference type="ARBA" id="ARBA00009677"/>
    </source>
</evidence>
<organism evidence="6 7">
    <name type="scientific">Butyrivibrio fibrisolvens</name>
    <dbReference type="NCBI Taxonomy" id="831"/>
    <lineage>
        <taxon>Bacteria</taxon>
        <taxon>Bacillati</taxon>
        <taxon>Bacillota</taxon>
        <taxon>Clostridia</taxon>
        <taxon>Lachnospirales</taxon>
        <taxon>Lachnospiraceae</taxon>
        <taxon>Butyrivibrio</taxon>
    </lineage>
</organism>
<comment type="subcellular location">
    <subcellularLocation>
        <location evidence="2">Bacterial flagellum basal body</location>
    </subcellularLocation>
</comment>
<accession>A0A1H9NW59</accession>
<dbReference type="EMBL" id="FOGJ01000005">
    <property type="protein sequence ID" value="SER39905.1"/>
    <property type="molecule type" value="Genomic_DNA"/>
</dbReference>
<dbReference type="InterPro" id="IPR001444">
    <property type="entry name" value="Flag_bb_rod_N"/>
</dbReference>
<dbReference type="Proteomes" id="UP000182584">
    <property type="component" value="Unassembled WGS sequence"/>
</dbReference>
<dbReference type="GO" id="GO:0071978">
    <property type="term" value="P:bacterial-type flagellum-dependent swarming motility"/>
    <property type="evidence" value="ECO:0007669"/>
    <property type="project" value="TreeGrafter"/>
</dbReference>
<dbReference type="SUPFAM" id="SSF117143">
    <property type="entry name" value="Flagellar hook protein flgE"/>
    <property type="match status" value="1"/>
</dbReference>
<dbReference type="PANTHER" id="PTHR30435:SF19">
    <property type="entry name" value="FLAGELLAR BASAL-BODY ROD PROTEIN FLGG"/>
    <property type="match status" value="1"/>
</dbReference>
<evidence type="ECO:0000313" key="7">
    <source>
        <dbReference type="Proteomes" id="UP000182584"/>
    </source>
</evidence>
<evidence type="ECO:0000256" key="2">
    <source>
        <dbReference type="RuleBase" id="RU362116"/>
    </source>
</evidence>
<dbReference type="InterPro" id="IPR053967">
    <property type="entry name" value="LlgE_F_G-like_D1"/>
</dbReference>
<evidence type="ECO:0000259" key="4">
    <source>
        <dbReference type="Pfam" id="PF06429"/>
    </source>
</evidence>
<feature type="domain" description="Flagellar hook protein FlgE/F/G-like D1" evidence="5">
    <location>
        <begin position="96"/>
        <end position="172"/>
    </location>
</feature>
<dbReference type="InterPro" id="IPR020013">
    <property type="entry name" value="Flagellar_FlgE/F/G"/>
</dbReference>
<proteinExistence type="inferred from homology"/>
<dbReference type="InterPro" id="IPR019776">
    <property type="entry name" value="Flagellar_basal_body_rod_CS"/>
</dbReference>
<dbReference type="eggNOG" id="COG4786">
    <property type="taxonomic scope" value="Bacteria"/>
</dbReference>
<comment type="similarity">
    <text evidence="1 2">Belongs to the flagella basal body rod proteins family.</text>
</comment>
<dbReference type="InterPro" id="IPR010930">
    <property type="entry name" value="Flg_bb/hook_C_dom"/>
</dbReference>
<protein>
    <submittedName>
        <fullName evidence="6">Flagellar basal-body rod protein FlgG</fullName>
    </submittedName>
</protein>
<feature type="domain" description="Flagellar basal body rod protein N-terminal" evidence="3">
    <location>
        <begin position="5"/>
        <end position="35"/>
    </location>
</feature>
<evidence type="ECO:0000259" key="3">
    <source>
        <dbReference type="Pfam" id="PF00460"/>
    </source>
</evidence>
<gene>
    <name evidence="6" type="ORF">SAMN04487884_10537</name>
</gene>
<keyword evidence="6" id="KW-0282">Flagellum</keyword>
<dbReference type="PANTHER" id="PTHR30435">
    <property type="entry name" value="FLAGELLAR PROTEIN"/>
    <property type="match status" value="1"/>
</dbReference>
<dbReference type="AlphaFoldDB" id="A0A1H9NW59"/>
<keyword evidence="6" id="KW-0969">Cilium</keyword>
<dbReference type="Pfam" id="PF06429">
    <property type="entry name" value="Flg_bbr_C"/>
    <property type="match status" value="1"/>
</dbReference>
<dbReference type="Pfam" id="PF22692">
    <property type="entry name" value="LlgE_F_G_D1"/>
    <property type="match status" value="1"/>
</dbReference>
<dbReference type="Pfam" id="PF00460">
    <property type="entry name" value="Flg_bb_rod"/>
    <property type="match status" value="1"/>
</dbReference>
<keyword evidence="6" id="KW-0966">Cell projection</keyword>
<dbReference type="GO" id="GO:0009425">
    <property type="term" value="C:bacterial-type flagellum basal body"/>
    <property type="evidence" value="ECO:0007669"/>
    <property type="project" value="UniProtKB-SubCell"/>
</dbReference>
<dbReference type="NCBIfam" id="TIGR03506">
    <property type="entry name" value="FlgEFG_subfam"/>
    <property type="match status" value="1"/>
</dbReference>
<reference evidence="6 7" key="1">
    <citation type="submission" date="2016-10" db="EMBL/GenBank/DDBJ databases">
        <authorList>
            <person name="de Groot N.N."/>
        </authorList>
    </citation>
    <scope>NUCLEOTIDE SEQUENCE [LARGE SCALE GENOMIC DNA]</scope>
    <source>
        <strain evidence="6 7">AR40</strain>
    </source>
</reference>